<evidence type="ECO:0000313" key="12">
    <source>
        <dbReference type="Proteomes" id="UP000267606"/>
    </source>
</evidence>
<evidence type="ECO:0000313" key="13">
    <source>
        <dbReference type="WBParaSite" id="OFLC_0000886101-mRNA-1"/>
    </source>
</evidence>
<dbReference type="GO" id="GO:0043005">
    <property type="term" value="C:neuron projection"/>
    <property type="evidence" value="ECO:0007669"/>
    <property type="project" value="TreeGrafter"/>
</dbReference>
<dbReference type="Proteomes" id="UP000267606">
    <property type="component" value="Unassembled WGS sequence"/>
</dbReference>
<dbReference type="PROSITE" id="PS51829">
    <property type="entry name" value="P_HOMO_B"/>
    <property type="match status" value="1"/>
</dbReference>
<dbReference type="Gene3D" id="2.60.120.260">
    <property type="entry name" value="Galactose-binding domain-like"/>
    <property type="match status" value="1"/>
</dbReference>
<keyword evidence="5" id="KW-0378">Hydrolase</keyword>
<reference evidence="11 12" key="2">
    <citation type="submission" date="2018-11" db="EMBL/GenBank/DDBJ databases">
        <authorList>
            <consortium name="Pathogen Informatics"/>
        </authorList>
    </citation>
    <scope>NUCLEOTIDE SEQUENCE [LARGE SCALE GENOMIC DNA]</scope>
</reference>
<dbReference type="SUPFAM" id="SSF49785">
    <property type="entry name" value="Galactose-binding domain-like"/>
    <property type="match status" value="1"/>
</dbReference>
<dbReference type="PANTHER" id="PTHR42884:SF14">
    <property type="entry name" value="NEUROENDOCRINE CONVERTASE 1"/>
    <property type="match status" value="1"/>
</dbReference>
<evidence type="ECO:0000256" key="9">
    <source>
        <dbReference type="ARBA" id="ARBA00023180"/>
    </source>
</evidence>
<dbReference type="STRING" id="387005.A0A183HN00"/>
<organism evidence="13">
    <name type="scientific">Onchocerca flexuosa</name>
    <dbReference type="NCBI Taxonomy" id="387005"/>
    <lineage>
        <taxon>Eukaryota</taxon>
        <taxon>Metazoa</taxon>
        <taxon>Ecdysozoa</taxon>
        <taxon>Nematoda</taxon>
        <taxon>Chromadorea</taxon>
        <taxon>Rhabditida</taxon>
        <taxon>Spirurina</taxon>
        <taxon>Spiruromorpha</taxon>
        <taxon>Filarioidea</taxon>
        <taxon>Onchocercidae</taxon>
        <taxon>Onchocerca</taxon>
    </lineage>
</organism>
<dbReference type="GO" id="GO:0005615">
    <property type="term" value="C:extracellular space"/>
    <property type="evidence" value="ECO:0007669"/>
    <property type="project" value="TreeGrafter"/>
</dbReference>
<dbReference type="InterPro" id="IPR008979">
    <property type="entry name" value="Galactose-bd-like_sf"/>
</dbReference>
<evidence type="ECO:0000256" key="5">
    <source>
        <dbReference type="ARBA" id="ARBA00022801"/>
    </source>
</evidence>
<keyword evidence="4" id="KW-0732">Signal</keyword>
<evidence type="ECO:0000256" key="1">
    <source>
        <dbReference type="ARBA" id="ARBA00005325"/>
    </source>
</evidence>
<dbReference type="Pfam" id="PF01483">
    <property type="entry name" value="P_proprotein"/>
    <property type="match status" value="1"/>
</dbReference>
<proteinExistence type="inferred from homology"/>
<dbReference type="GO" id="GO:0016020">
    <property type="term" value="C:membrane"/>
    <property type="evidence" value="ECO:0007669"/>
    <property type="project" value="TreeGrafter"/>
</dbReference>
<keyword evidence="6" id="KW-0720">Serine protease</keyword>
<evidence type="ECO:0000256" key="2">
    <source>
        <dbReference type="ARBA" id="ARBA00022670"/>
    </source>
</evidence>
<evidence type="ECO:0000256" key="6">
    <source>
        <dbReference type="ARBA" id="ARBA00022825"/>
    </source>
</evidence>
<feature type="domain" description="P/Homo B" evidence="10">
    <location>
        <begin position="15"/>
        <end position="145"/>
    </location>
</feature>
<keyword evidence="7" id="KW-0106">Calcium</keyword>
<evidence type="ECO:0000313" key="11">
    <source>
        <dbReference type="EMBL" id="VDO57778.1"/>
    </source>
</evidence>
<dbReference type="EMBL" id="UZAJ01010375">
    <property type="protein sequence ID" value="VDO57778.1"/>
    <property type="molecule type" value="Genomic_DNA"/>
</dbReference>
<reference evidence="13" key="1">
    <citation type="submission" date="2016-06" db="UniProtKB">
        <authorList>
            <consortium name="WormBaseParasite"/>
        </authorList>
    </citation>
    <scope>IDENTIFICATION</scope>
</reference>
<keyword evidence="9" id="KW-0325">Glycoprotein</keyword>
<gene>
    <name evidence="11" type="ORF">OFLC_LOCUS8863</name>
</gene>
<keyword evidence="3" id="KW-0165">Cleavage on pair of basic residues</keyword>
<keyword evidence="8" id="KW-0865">Zymogen</keyword>
<comment type="similarity">
    <text evidence="1">Belongs to the peptidase S8 family. Furin subfamily.</text>
</comment>
<evidence type="ECO:0000256" key="4">
    <source>
        <dbReference type="ARBA" id="ARBA00022729"/>
    </source>
</evidence>
<dbReference type="GO" id="GO:0016486">
    <property type="term" value="P:peptide hormone processing"/>
    <property type="evidence" value="ECO:0007669"/>
    <property type="project" value="TreeGrafter"/>
</dbReference>
<evidence type="ECO:0000256" key="8">
    <source>
        <dbReference type="ARBA" id="ARBA00023145"/>
    </source>
</evidence>
<dbReference type="InterPro" id="IPR002884">
    <property type="entry name" value="P_dom"/>
</dbReference>
<dbReference type="FunFam" id="2.60.120.260:FF:000006">
    <property type="entry name" value="Proprotein convertase subtilisin/kexin type 5"/>
    <property type="match status" value="1"/>
</dbReference>
<evidence type="ECO:0000259" key="10">
    <source>
        <dbReference type="PROSITE" id="PS51829"/>
    </source>
</evidence>
<dbReference type="PANTHER" id="PTHR42884">
    <property type="entry name" value="PROPROTEIN CONVERTASE SUBTILISIN/KEXIN-RELATED"/>
    <property type="match status" value="1"/>
</dbReference>
<protein>
    <submittedName>
        <fullName evidence="13">P/Homo B domain-containing protein</fullName>
    </submittedName>
</protein>
<dbReference type="GO" id="GO:0004252">
    <property type="term" value="F:serine-type endopeptidase activity"/>
    <property type="evidence" value="ECO:0007669"/>
    <property type="project" value="InterPro"/>
</dbReference>
<evidence type="ECO:0000256" key="7">
    <source>
        <dbReference type="ARBA" id="ARBA00022837"/>
    </source>
</evidence>
<sequence>MDASAFVKTAKTWQNVPEHHACITTFPTFLKREINDEIVTVVKFHTDACEGQKNEINFLEHVQLILDAYYPIRGHLSISIISPKGLLSMNLISMSTRTQLLSVRRKDRSSDGFRHWPFMSVHTWGENPRGIWQLHVEDKVNRPNF</sequence>
<dbReference type="AlphaFoldDB" id="A0A183HN00"/>
<evidence type="ECO:0000256" key="3">
    <source>
        <dbReference type="ARBA" id="ARBA00022685"/>
    </source>
</evidence>
<name>A0A183HN00_9BILA</name>
<keyword evidence="12" id="KW-1185">Reference proteome</keyword>
<keyword evidence="2" id="KW-0645">Protease</keyword>
<dbReference type="WBParaSite" id="OFLC_0000886101-mRNA-1">
    <property type="protein sequence ID" value="OFLC_0000886101-mRNA-1"/>
    <property type="gene ID" value="OFLC_0000886101"/>
</dbReference>
<accession>A0A183HN00</accession>